<evidence type="ECO:0000256" key="5">
    <source>
        <dbReference type="ARBA" id="ARBA00022989"/>
    </source>
</evidence>
<keyword evidence="4 7" id="KW-0812">Transmembrane</keyword>
<keyword evidence="3" id="KW-0813">Transport</keyword>
<evidence type="ECO:0000256" key="4">
    <source>
        <dbReference type="ARBA" id="ARBA00022692"/>
    </source>
</evidence>
<dbReference type="GO" id="GO:0140359">
    <property type="term" value="F:ABC-type transporter activity"/>
    <property type="evidence" value="ECO:0007669"/>
    <property type="project" value="InterPro"/>
</dbReference>
<dbReference type="InterPro" id="IPR052215">
    <property type="entry name" value="Plant_ABCG"/>
</dbReference>
<organism evidence="9 10">
    <name type="scientific">Aegilops tauschii subsp. strangulata</name>
    <name type="common">Goatgrass</name>
    <dbReference type="NCBI Taxonomy" id="200361"/>
    <lineage>
        <taxon>Eukaryota</taxon>
        <taxon>Viridiplantae</taxon>
        <taxon>Streptophyta</taxon>
        <taxon>Embryophyta</taxon>
        <taxon>Tracheophyta</taxon>
        <taxon>Spermatophyta</taxon>
        <taxon>Magnoliopsida</taxon>
        <taxon>Liliopsida</taxon>
        <taxon>Poales</taxon>
        <taxon>Poaceae</taxon>
        <taxon>BOP clade</taxon>
        <taxon>Pooideae</taxon>
        <taxon>Triticodae</taxon>
        <taxon>Triticeae</taxon>
        <taxon>Triticinae</taxon>
        <taxon>Aegilops</taxon>
    </lineage>
</organism>
<evidence type="ECO:0000256" key="6">
    <source>
        <dbReference type="ARBA" id="ARBA00023136"/>
    </source>
</evidence>
<dbReference type="PANTHER" id="PTHR48042:SF25">
    <property type="entry name" value="OS04G0528300 PROTEIN"/>
    <property type="match status" value="1"/>
</dbReference>
<dbReference type="PANTHER" id="PTHR48042">
    <property type="entry name" value="ABC TRANSPORTER G FAMILY MEMBER 11"/>
    <property type="match status" value="1"/>
</dbReference>
<dbReference type="Gramene" id="AET2Gv20837000.10">
    <property type="protein sequence ID" value="AET2Gv20837000.10"/>
    <property type="gene ID" value="AET2Gv20837000"/>
</dbReference>
<evidence type="ECO:0000256" key="3">
    <source>
        <dbReference type="ARBA" id="ARBA00022448"/>
    </source>
</evidence>
<name>A0A453CGK4_AEGTS</name>
<evidence type="ECO:0000259" key="8">
    <source>
        <dbReference type="Pfam" id="PF01061"/>
    </source>
</evidence>
<evidence type="ECO:0000256" key="1">
    <source>
        <dbReference type="ARBA" id="ARBA00004141"/>
    </source>
</evidence>
<keyword evidence="10" id="KW-1185">Reference proteome</keyword>
<keyword evidence="6 7" id="KW-0472">Membrane</keyword>
<proteinExistence type="inferred from homology"/>
<reference evidence="10" key="1">
    <citation type="journal article" date="2014" name="Science">
        <title>Ancient hybridizations among the ancestral genomes of bread wheat.</title>
        <authorList>
            <consortium name="International Wheat Genome Sequencing Consortium,"/>
            <person name="Marcussen T."/>
            <person name="Sandve S.R."/>
            <person name="Heier L."/>
            <person name="Spannagl M."/>
            <person name="Pfeifer M."/>
            <person name="Jakobsen K.S."/>
            <person name="Wulff B.B."/>
            <person name="Steuernagel B."/>
            <person name="Mayer K.F."/>
            <person name="Olsen O.A."/>
        </authorList>
    </citation>
    <scope>NUCLEOTIDE SEQUENCE [LARGE SCALE GENOMIC DNA]</scope>
    <source>
        <strain evidence="10">cv. AL8/78</strain>
    </source>
</reference>
<evidence type="ECO:0000256" key="2">
    <source>
        <dbReference type="ARBA" id="ARBA00005814"/>
    </source>
</evidence>
<feature type="transmembrane region" description="Helical" evidence="7">
    <location>
        <begin position="145"/>
        <end position="170"/>
    </location>
</feature>
<feature type="transmembrane region" description="Helical" evidence="7">
    <location>
        <begin position="117"/>
        <end position="139"/>
    </location>
</feature>
<dbReference type="Pfam" id="PF01061">
    <property type="entry name" value="ABC2_membrane"/>
    <property type="match status" value="1"/>
</dbReference>
<reference evidence="9" key="5">
    <citation type="journal article" date="2021" name="G3 (Bethesda)">
        <title>Aegilops tauschii genome assembly Aet v5.0 features greater sequence contiguity and improved annotation.</title>
        <authorList>
            <person name="Wang L."/>
            <person name="Zhu T."/>
            <person name="Rodriguez J.C."/>
            <person name="Deal K.R."/>
            <person name="Dubcovsky J."/>
            <person name="McGuire P.E."/>
            <person name="Lux T."/>
            <person name="Spannagl M."/>
            <person name="Mayer K.F.X."/>
            <person name="Baldrich P."/>
            <person name="Meyers B.C."/>
            <person name="Huo N."/>
            <person name="Gu Y.Q."/>
            <person name="Zhou H."/>
            <person name="Devos K.M."/>
            <person name="Bennetzen J.L."/>
            <person name="Unver T."/>
            <person name="Budak H."/>
            <person name="Gulick P.J."/>
            <person name="Galiba G."/>
            <person name="Kalapos B."/>
            <person name="Nelson D.R."/>
            <person name="Li P."/>
            <person name="You F.M."/>
            <person name="Luo M.C."/>
            <person name="Dvorak J."/>
        </authorList>
    </citation>
    <scope>NUCLEOTIDE SEQUENCE [LARGE SCALE GENOMIC DNA]</scope>
    <source>
        <strain evidence="9">cv. AL8/78</strain>
    </source>
</reference>
<sequence>FFAEVGFPCPPLRNPSDHFLRCVNSDFDKVKATLKGSMKARIERSDDPLDKITTSEAIRKLVSAYNRSQYYYAAREKVNDIARIKGTVMDSRGSQASFLMQACTLTRRSFINMSRDFGYYWLRLLIYLLVTVCIGTIYLDVGTKYTSILARAACAAFVFGFVTFMSIGGFPSFVEEMKVFQRERLNGHYGVAAFVIANTISALPFLVLICFMSGTVCYFMVRLHPGFTHYIFFVLNLYASVTVVESLMMAIASV</sequence>
<feature type="domain" description="ABC-2 type transporter transmembrane" evidence="8">
    <location>
        <begin position="101"/>
        <end position="254"/>
    </location>
</feature>
<evidence type="ECO:0000313" key="10">
    <source>
        <dbReference type="Proteomes" id="UP000015105"/>
    </source>
</evidence>
<comment type="subcellular location">
    <subcellularLocation>
        <location evidence="1">Membrane</location>
        <topology evidence="1">Multi-pass membrane protein</topology>
    </subcellularLocation>
</comment>
<protein>
    <recommendedName>
        <fullName evidence="8">ABC-2 type transporter transmembrane domain-containing protein</fullName>
    </recommendedName>
</protein>
<feature type="transmembrane region" description="Helical" evidence="7">
    <location>
        <begin position="191"/>
        <end position="221"/>
    </location>
</feature>
<dbReference type="InterPro" id="IPR013525">
    <property type="entry name" value="ABC2_TM"/>
</dbReference>
<comment type="similarity">
    <text evidence="2">Belongs to the ABC transporter superfamily. ABCG family. Eye pigment precursor importer (TC 3.A.1.204) subfamily.</text>
</comment>
<accession>A0A453CGK4</accession>
<dbReference type="GO" id="GO:0016020">
    <property type="term" value="C:membrane"/>
    <property type="evidence" value="ECO:0007669"/>
    <property type="project" value="UniProtKB-SubCell"/>
</dbReference>
<evidence type="ECO:0000256" key="7">
    <source>
        <dbReference type="SAM" id="Phobius"/>
    </source>
</evidence>
<evidence type="ECO:0000313" key="9">
    <source>
        <dbReference type="EnsemblPlants" id="AET2Gv20837000.10"/>
    </source>
</evidence>
<dbReference type="Proteomes" id="UP000015105">
    <property type="component" value="Chromosome 2D"/>
</dbReference>
<reference evidence="9" key="4">
    <citation type="submission" date="2019-03" db="UniProtKB">
        <authorList>
            <consortium name="EnsemblPlants"/>
        </authorList>
    </citation>
    <scope>IDENTIFICATION</scope>
</reference>
<dbReference type="EnsemblPlants" id="AET2Gv20837000.10">
    <property type="protein sequence ID" value="AET2Gv20837000.10"/>
    <property type="gene ID" value="AET2Gv20837000"/>
</dbReference>
<feature type="transmembrane region" description="Helical" evidence="7">
    <location>
        <begin position="227"/>
        <end position="252"/>
    </location>
</feature>
<reference evidence="9" key="3">
    <citation type="journal article" date="2017" name="Nature">
        <title>Genome sequence of the progenitor of the wheat D genome Aegilops tauschii.</title>
        <authorList>
            <person name="Luo M.C."/>
            <person name="Gu Y.Q."/>
            <person name="Puiu D."/>
            <person name="Wang H."/>
            <person name="Twardziok S.O."/>
            <person name="Deal K.R."/>
            <person name="Huo N."/>
            <person name="Zhu T."/>
            <person name="Wang L."/>
            <person name="Wang Y."/>
            <person name="McGuire P.E."/>
            <person name="Liu S."/>
            <person name="Long H."/>
            <person name="Ramasamy R.K."/>
            <person name="Rodriguez J.C."/>
            <person name="Van S.L."/>
            <person name="Yuan L."/>
            <person name="Wang Z."/>
            <person name="Xia Z."/>
            <person name="Xiao L."/>
            <person name="Anderson O.D."/>
            <person name="Ouyang S."/>
            <person name="Liang Y."/>
            <person name="Zimin A.V."/>
            <person name="Pertea G."/>
            <person name="Qi P."/>
            <person name="Bennetzen J.L."/>
            <person name="Dai X."/>
            <person name="Dawson M.W."/>
            <person name="Muller H.G."/>
            <person name="Kugler K."/>
            <person name="Rivarola-Duarte L."/>
            <person name="Spannagl M."/>
            <person name="Mayer K.F.X."/>
            <person name="Lu F.H."/>
            <person name="Bevan M.W."/>
            <person name="Leroy P."/>
            <person name="Li P."/>
            <person name="You F.M."/>
            <person name="Sun Q."/>
            <person name="Liu Z."/>
            <person name="Lyons E."/>
            <person name="Wicker T."/>
            <person name="Salzberg S.L."/>
            <person name="Devos K.M."/>
            <person name="Dvorak J."/>
        </authorList>
    </citation>
    <scope>NUCLEOTIDE SEQUENCE [LARGE SCALE GENOMIC DNA]</scope>
    <source>
        <strain evidence="9">cv. AL8/78</strain>
    </source>
</reference>
<reference evidence="10" key="2">
    <citation type="journal article" date="2017" name="Nat. Plants">
        <title>The Aegilops tauschii genome reveals multiple impacts of transposons.</title>
        <authorList>
            <person name="Zhao G."/>
            <person name="Zou C."/>
            <person name="Li K."/>
            <person name="Wang K."/>
            <person name="Li T."/>
            <person name="Gao L."/>
            <person name="Zhang X."/>
            <person name="Wang H."/>
            <person name="Yang Z."/>
            <person name="Liu X."/>
            <person name="Jiang W."/>
            <person name="Mao L."/>
            <person name="Kong X."/>
            <person name="Jiao Y."/>
            <person name="Jia J."/>
        </authorList>
    </citation>
    <scope>NUCLEOTIDE SEQUENCE [LARGE SCALE GENOMIC DNA]</scope>
    <source>
        <strain evidence="10">cv. AL8/78</strain>
    </source>
</reference>
<dbReference type="AlphaFoldDB" id="A0A453CGK4"/>
<keyword evidence="5 7" id="KW-1133">Transmembrane helix</keyword>